<reference evidence="1" key="1">
    <citation type="submission" date="2020-11" db="EMBL/GenBank/DDBJ databases">
        <title>Carbohydrate-dependent, anaerobic sulfur respiration: A novel catabolism in halophilic archaea.</title>
        <authorList>
            <person name="Sorokin D.Y."/>
            <person name="Messina E."/>
            <person name="Smedile F."/>
            <person name="La Cono V."/>
            <person name="Hallsworth J.E."/>
            <person name="Yakimov M.M."/>
        </authorList>
    </citation>
    <scope>NUCLEOTIDE SEQUENCE</scope>
    <source>
        <strain evidence="1">HSR12-1</strain>
    </source>
</reference>
<dbReference type="AlphaFoldDB" id="A0A897MZ01"/>
<sequence length="48" mass="5492">MVETVEQTTGLSFLKAFEKEREYPVACPKCNDHTDNTDQVLPYQKSPC</sequence>
<name>A0A897MZ01_9EURY</name>
<organism evidence="1 2">
    <name type="scientific">Halapricum desulfuricans</name>
    <dbReference type="NCBI Taxonomy" id="2841257"/>
    <lineage>
        <taxon>Archaea</taxon>
        <taxon>Methanobacteriati</taxon>
        <taxon>Methanobacteriota</taxon>
        <taxon>Stenosarchaea group</taxon>
        <taxon>Halobacteria</taxon>
        <taxon>Halobacteriales</taxon>
        <taxon>Haloarculaceae</taxon>
        <taxon>Halapricum</taxon>
    </lineage>
</organism>
<protein>
    <submittedName>
        <fullName evidence="1">Uncharacterized protein</fullName>
    </submittedName>
</protein>
<evidence type="ECO:0000313" key="1">
    <source>
        <dbReference type="EMBL" id="QSG05511.1"/>
    </source>
</evidence>
<dbReference type="EMBL" id="CP064787">
    <property type="protein sequence ID" value="QSG05511.1"/>
    <property type="molecule type" value="Genomic_DNA"/>
</dbReference>
<evidence type="ECO:0000313" key="2">
    <source>
        <dbReference type="Proteomes" id="UP000663525"/>
    </source>
</evidence>
<accession>A0A897MZ01</accession>
<dbReference type="Proteomes" id="UP000663525">
    <property type="component" value="Chromosome"/>
</dbReference>
<gene>
    <name evidence="1" type="ORF">HSR121_1164</name>
</gene>
<proteinExistence type="predicted"/>